<keyword evidence="3 5" id="KW-1133">Transmembrane helix</keyword>
<evidence type="ECO:0000256" key="3">
    <source>
        <dbReference type="ARBA" id="ARBA00022989"/>
    </source>
</evidence>
<dbReference type="CDD" id="cd14978">
    <property type="entry name" value="7tmA_FMRFamide_R-like"/>
    <property type="match status" value="1"/>
</dbReference>
<sequence length="382" mass="43988">MDSNMTFNHQNQIRNQLNNSILSNTTLRECFCNIITEDLTFQQKILILGILPTISSIGILNNTSNFCIYIKNKNSASRYLAYLSISDFGICLMGILVMFADSLRTYYYAIDQMFSRCMPYLQPLSSMFQMFSVYITVAAAIDCFISVSPRHKRIKKWYSTVKIANKVALYIFIFIFFYNIIVFKELEAILCYSKRYGHEIYELCPSELRISEVYTTVYRGYMYAVLCAVSPFVILCILTVGILSNYKKNGTKSKSKLEECNSKMYINNGENHDNVSIDDDNDNEEPPIVLILVVILFLFCNIIPLIVNICEFIPGVFNEEQLHFLSDIGNNLVVFNATANFFIYAIFSNSYRRELFKNRNNYICFLHTTKDAETSNSEVAAV</sequence>
<keyword evidence="4 5" id="KW-0472">Membrane</keyword>
<dbReference type="GO" id="GO:0016020">
    <property type="term" value="C:membrane"/>
    <property type="evidence" value="ECO:0007669"/>
    <property type="project" value="UniProtKB-SubCell"/>
</dbReference>
<dbReference type="Proteomes" id="UP000038045">
    <property type="component" value="Unplaced"/>
</dbReference>
<dbReference type="PROSITE" id="PS50262">
    <property type="entry name" value="G_PROTEIN_RECEP_F1_2"/>
    <property type="match status" value="1"/>
</dbReference>
<dbReference type="WBParaSite" id="PTRK_0000753400.1">
    <property type="protein sequence ID" value="PTRK_0000753400.1"/>
    <property type="gene ID" value="PTRK_0000753400"/>
</dbReference>
<name>A0A0N4ZHY9_PARTI</name>
<dbReference type="GO" id="GO:0004930">
    <property type="term" value="F:G protein-coupled receptor activity"/>
    <property type="evidence" value="ECO:0007669"/>
    <property type="project" value="InterPro"/>
</dbReference>
<evidence type="ECO:0000259" key="6">
    <source>
        <dbReference type="PROSITE" id="PS50262"/>
    </source>
</evidence>
<feature type="transmembrane region" description="Helical" evidence="5">
    <location>
        <begin position="45"/>
        <end position="68"/>
    </location>
</feature>
<accession>A0A0N4ZHY9</accession>
<feature type="transmembrane region" description="Helical" evidence="5">
    <location>
        <begin position="80"/>
        <end position="100"/>
    </location>
</feature>
<evidence type="ECO:0000256" key="1">
    <source>
        <dbReference type="ARBA" id="ARBA00004370"/>
    </source>
</evidence>
<feature type="domain" description="G-protein coupled receptors family 1 profile" evidence="6">
    <location>
        <begin position="43"/>
        <end position="344"/>
    </location>
</feature>
<keyword evidence="7" id="KW-1185">Reference proteome</keyword>
<evidence type="ECO:0000313" key="8">
    <source>
        <dbReference type="WBParaSite" id="PTRK_0000753400.1"/>
    </source>
</evidence>
<dbReference type="Gene3D" id="1.20.1070.10">
    <property type="entry name" value="Rhodopsin 7-helix transmembrane proteins"/>
    <property type="match status" value="1"/>
</dbReference>
<organism evidence="7 8">
    <name type="scientific">Parastrongyloides trichosuri</name>
    <name type="common">Possum-specific nematode worm</name>
    <dbReference type="NCBI Taxonomy" id="131310"/>
    <lineage>
        <taxon>Eukaryota</taxon>
        <taxon>Metazoa</taxon>
        <taxon>Ecdysozoa</taxon>
        <taxon>Nematoda</taxon>
        <taxon>Chromadorea</taxon>
        <taxon>Rhabditida</taxon>
        <taxon>Tylenchina</taxon>
        <taxon>Panagrolaimomorpha</taxon>
        <taxon>Strongyloidoidea</taxon>
        <taxon>Strongyloididae</taxon>
        <taxon>Parastrongyloides</taxon>
    </lineage>
</organism>
<feature type="transmembrane region" description="Helical" evidence="5">
    <location>
        <begin position="221"/>
        <end position="246"/>
    </location>
</feature>
<feature type="transmembrane region" description="Helical" evidence="5">
    <location>
        <begin position="167"/>
        <end position="183"/>
    </location>
</feature>
<keyword evidence="2 5" id="KW-0812">Transmembrane</keyword>
<evidence type="ECO:0000256" key="5">
    <source>
        <dbReference type="SAM" id="Phobius"/>
    </source>
</evidence>
<evidence type="ECO:0000313" key="7">
    <source>
        <dbReference type="Proteomes" id="UP000038045"/>
    </source>
</evidence>
<feature type="transmembrane region" description="Helical" evidence="5">
    <location>
        <begin position="120"/>
        <end position="147"/>
    </location>
</feature>
<dbReference type="InterPro" id="IPR053326">
    <property type="entry name" value="GPCR1-like"/>
</dbReference>
<dbReference type="Pfam" id="PF00001">
    <property type="entry name" value="7tm_1"/>
    <property type="match status" value="1"/>
</dbReference>
<feature type="transmembrane region" description="Helical" evidence="5">
    <location>
        <begin position="288"/>
        <end position="308"/>
    </location>
</feature>
<feature type="transmembrane region" description="Helical" evidence="5">
    <location>
        <begin position="328"/>
        <end position="347"/>
    </location>
</feature>
<reference evidence="8" key="1">
    <citation type="submission" date="2017-02" db="UniProtKB">
        <authorList>
            <consortium name="WormBaseParasite"/>
        </authorList>
    </citation>
    <scope>IDENTIFICATION</scope>
</reference>
<dbReference type="InterPro" id="IPR000276">
    <property type="entry name" value="GPCR_Rhodpsn"/>
</dbReference>
<dbReference type="SUPFAM" id="SSF81321">
    <property type="entry name" value="Family A G protein-coupled receptor-like"/>
    <property type="match status" value="1"/>
</dbReference>
<evidence type="ECO:0000256" key="4">
    <source>
        <dbReference type="ARBA" id="ARBA00023136"/>
    </source>
</evidence>
<dbReference type="PANTHER" id="PTHR47632">
    <property type="entry name" value="FMRFAMIDE PEPTIDE RECEPTOR FAMILY-RELATED"/>
    <property type="match status" value="1"/>
</dbReference>
<dbReference type="STRING" id="131310.A0A0N4ZHY9"/>
<protein>
    <submittedName>
        <fullName evidence="8">G_PROTEIN_RECEP_F1_2 domain-containing protein</fullName>
    </submittedName>
</protein>
<evidence type="ECO:0000256" key="2">
    <source>
        <dbReference type="ARBA" id="ARBA00022692"/>
    </source>
</evidence>
<proteinExistence type="predicted"/>
<dbReference type="AlphaFoldDB" id="A0A0N4ZHY9"/>
<comment type="subcellular location">
    <subcellularLocation>
        <location evidence="1">Membrane</location>
    </subcellularLocation>
</comment>
<dbReference type="PANTHER" id="PTHR47632:SF5">
    <property type="entry name" value="G-PROTEIN COUPLED RECEPTORS FAMILY 1 PROFILE DOMAIN-CONTAINING PROTEIN"/>
    <property type="match status" value="1"/>
</dbReference>
<dbReference type="InterPro" id="IPR017452">
    <property type="entry name" value="GPCR_Rhodpsn_7TM"/>
</dbReference>